<keyword evidence="3" id="KW-1185">Reference proteome</keyword>
<comment type="caution">
    <text evidence="2">The sequence shown here is derived from an EMBL/GenBank/DDBJ whole genome shotgun (WGS) entry which is preliminary data.</text>
</comment>
<name>A0A839ETM1_9HYPH</name>
<evidence type="ECO:0000313" key="3">
    <source>
        <dbReference type="Proteomes" id="UP000549052"/>
    </source>
</evidence>
<gene>
    <name evidence="2" type="ORF">FHW16_004431</name>
</gene>
<evidence type="ECO:0000256" key="1">
    <source>
        <dbReference type="SAM" id="Phobius"/>
    </source>
</evidence>
<sequence length="71" mass="7397">MIFCVLKAAWHWYSSTEILTRADLAGLCDGRPVAFDVASSAMEQAEQNAKGSLAAACAGLLAAIAGIASYF</sequence>
<feature type="transmembrane region" description="Helical" evidence="1">
    <location>
        <begin position="52"/>
        <end position="70"/>
    </location>
</feature>
<organism evidence="2 3">
    <name type="scientific">Phyllobacterium myrsinacearum</name>
    <dbReference type="NCBI Taxonomy" id="28101"/>
    <lineage>
        <taxon>Bacteria</taxon>
        <taxon>Pseudomonadati</taxon>
        <taxon>Pseudomonadota</taxon>
        <taxon>Alphaproteobacteria</taxon>
        <taxon>Hyphomicrobiales</taxon>
        <taxon>Phyllobacteriaceae</taxon>
        <taxon>Phyllobacterium</taxon>
    </lineage>
</organism>
<dbReference type="Proteomes" id="UP000549052">
    <property type="component" value="Unassembled WGS sequence"/>
</dbReference>
<protein>
    <submittedName>
        <fullName evidence="2">Uncharacterized protein</fullName>
    </submittedName>
</protein>
<keyword evidence="1" id="KW-1133">Transmembrane helix</keyword>
<proteinExistence type="predicted"/>
<evidence type="ECO:0000313" key="2">
    <source>
        <dbReference type="EMBL" id="MBA8880706.1"/>
    </source>
</evidence>
<keyword evidence="1" id="KW-0472">Membrane</keyword>
<accession>A0A839ETM1</accession>
<dbReference type="AlphaFoldDB" id="A0A839ETM1"/>
<keyword evidence="1" id="KW-0812">Transmembrane</keyword>
<reference evidence="2 3" key="1">
    <citation type="submission" date="2020-07" db="EMBL/GenBank/DDBJ databases">
        <title>Genomic Encyclopedia of Type Strains, Phase IV (KMG-V): Genome sequencing to study the core and pangenomes of soil and plant-associated prokaryotes.</title>
        <authorList>
            <person name="Whitman W."/>
        </authorList>
    </citation>
    <scope>NUCLEOTIDE SEQUENCE [LARGE SCALE GENOMIC DNA]</scope>
    <source>
        <strain evidence="2 3">AN3</strain>
    </source>
</reference>
<dbReference type="EMBL" id="JACGXN010000009">
    <property type="protein sequence ID" value="MBA8880706.1"/>
    <property type="molecule type" value="Genomic_DNA"/>
</dbReference>
<dbReference type="RefSeq" id="WP_182551346.1">
    <property type="nucleotide sequence ID" value="NZ_JACGXN010000009.1"/>
</dbReference>